<evidence type="ECO:0000256" key="6">
    <source>
        <dbReference type="ARBA" id="ARBA00022989"/>
    </source>
</evidence>
<dbReference type="RefSeq" id="WP_260906325.1">
    <property type="nucleotide sequence ID" value="NZ_JAOCZP010000008.1"/>
</dbReference>
<proteinExistence type="inferred from homology"/>
<evidence type="ECO:0000256" key="3">
    <source>
        <dbReference type="ARBA" id="ARBA00022475"/>
    </source>
</evidence>
<evidence type="ECO:0000256" key="9">
    <source>
        <dbReference type="SAM" id="Phobius"/>
    </source>
</evidence>
<evidence type="ECO:0000256" key="7">
    <source>
        <dbReference type="ARBA" id="ARBA00023136"/>
    </source>
</evidence>
<dbReference type="EMBL" id="JAOCZP010000008">
    <property type="protein sequence ID" value="MCT7377699.1"/>
    <property type="molecule type" value="Genomic_DNA"/>
</dbReference>
<dbReference type="PANTHER" id="PTHR11795">
    <property type="entry name" value="BRANCHED-CHAIN AMINO ACID TRANSPORT SYSTEM PERMEASE PROTEIN LIVH"/>
    <property type="match status" value="1"/>
</dbReference>
<accession>A0ABT2LUE8</accession>
<keyword evidence="11" id="KW-1185">Reference proteome</keyword>
<evidence type="ECO:0000313" key="10">
    <source>
        <dbReference type="EMBL" id="MCT7377699.1"/>
    </source>
</evidence>
<organism evidence="10 11">
    <name type="scientific">Chelativorans salis</name>
    <dbReference type="NCBI Taxonomy" id="2978478"/>
    <lineage>
        <taxon>Bacteria</taxon>
        <taxon>Pseudomonadati</taxon>
        <taxon>Pseudomonadota</taxon>
        <taxon>Alphaproteobacteria</taxon>
        <taxon>Hyphomicrobiales</taxon>
        <taxon>Phyllobacteriaceae</taxon>
        <taxon>Chelativorans</taxon>
    </lineage>
</organism>
<feature type="transmembrane region" description="Helical" evidence="9">
    <location>
        <begin position="191"/>
        <end position="217"/>
    </location>
</feature>
<dbReference type="InterPro" id="IPR052157">
    <property type="entry name" value="BCAA_transport_permease"/>
</dbReference>
<keyword evidence="6 9" id="KW-1133">Transmembrane helix</keyword>
<feature type="transmembrane region" description="Helical" evidence="9">
    <location>
        <begin position="97"/>
        <end position="117"/>
    </location>
</feature>
<keyword evidence="3" id="KW-1003">Cell membrane</keyword>
<gene>
    <name evidence="10" type="ORF">N5A92_22000</name>
</gene>
<comment type="subcellular location">
    <subcellularLocation>
        <location evidence="1">Cell membrane</location>
        <topology evidence="1">Multi-pass membrane protein</topology>
    </subcellularLocation>
</comment>
<feature type="transmembrane region" description="Helical" evidence="9">
    <location>
        <begin position="224"/>
        <end position="257"/>
    </location>
</feature>
<comment type="similarity">
    <text evidence="8">Belongs to the binding-protein-dependent transport system permease family. LivHM subfamily.</text>
</comment>
<keyword evidence="2" id="KW-0813">Transport</keyword>
<dbReference type="InterPro" id="IPR001851">
    <property type="entry name" value="ABC_transp_permease"/>
</dbReference>
<evidence type="ECO:0000256" key="8">
    <source>
        <dbReference type="ARBA" id="ARBA00037998"/>
    </source>
</evidence>
<dbReference type="PANTHER" id="PTHR11795:SF445">
    <property type="entry name" value="AMINO ACID ABC TRANSPORTER PERMEASE PROTEIN"/>
    <property type="match status" value="1"/>
</dbReference>
<evidence type="ECO:0000256" key="2">
    <source>
        <dbReference type="ARBA" id="ARBA00022448"/>
    </source>
</evidence>
<evidence type="ECO:0000256" key="4">
    <source>
        <dbReference type="ARBA" id="ARBA00022692"/>
    </source>
</evidence>
<protein>
    <submittedName>
        <fullName evidence="10">Branched-chain amino acid ABC transporter permease</fullName>
    </submittedName>
</protein>
<dbReference type="Pfam" id="PF02653">
    <property type="entry name" value="BPD_transp_2"/>
    <property type="match status" value="1"/>
</dbReference>
<comment type="caution">
    <text evidence="10">The sequence shown here is derived from an EMBL/GenBank/DDBJ whole genome shotgun (WGS) entry which is preliminary data.</text>
</comment>
<keyword evidence="5" id="KW-0029">Amino-acid transport</keyword>
<feature type="transmembrane region" description="Helical" evidence="9">
    <location>
        <begin position="263"/>
        <end position="280"/>
    </location>
</feature>
<dbReference type="CDD" id="cd06582">
    <property type="entry name" value="TM_PBP1_LivH_like"/>
    <property type="match status" value="1"/>
</dbReference>
<feature type="transmembrane region" description="Helical" evidence="9">
    <location>
        <begin position="38"/>
        <end position="58"/>
    </location>
</feature>
<name>A0ABT2LUE8_9HYPH</name>
<feature type="transmembrane region" description="Helical" evidence="9">
    <location>
        <begin position="6"/>
        <end position="31"/>
    </location>
</feature>
<evidence type="ECO:0000256" key="1">
    <source>
        <dbReference type="ARBA" id="ARBA00004651"/>
    </source>
</evidence>
<sequence>MLSSILQVLILGLALGGVYALMASGLTLIFGVMRIVNLAHPIMIIAGAFVAYWLFRLYGLDPILAMPIAAAVLFVIGIVLYKLIFEKEAANAKYSEMTVLLTFAVALCADGLLGALFSNTQRVTTPAYGTDAFIFGTIFIPKGQAYAGAISLLVIGTLLAFLNFTRFGAAIRATTQNRAAAQLMGVNVGRVSLITFGIGIALAGAAGALVSFIFSFFPAKHWEWIAILMSLVVLGGMGKLMGAILGAFLLSVIAAFVGTYFGSTWSTMTFFLALFVILLVRPQGLLGDKIEEA</sequence>
<feature type="transmembrane region" description="Helical" evidence="9">
    <location>
        <begin position="152"/>
        <end position="171"/>
    </location>
</feature>
<dbReference type="Proteomes" id="UP001320831">
    <property type="component" value="Unassembled WGS sequence"/>
</dbReference>
<evidence type="ECO:0000256" key="5">
    <source>
        <dbReference type="ARBA" id="ARBA00022970"/>
    </source>
</evidence>
<reference evidence="10 11" key="1">
    <citation type="submission" date="2022-09" db="EMBL/GenBank/DDBJ databases">
        <title>Chelativorans salina sp. nov., a novel slightly halophilic bacterium isolated from a saline lake sediment enrichment.</title>
        <authorList>
            <person name="Gao L."/>
            <person name="Fang B.-Z."/>
            <person name="Li W.-J."/>
        </authorList>
    </citation>
    <scope>NUCLEOTIDE SEQUENCE [LARGE SCALE GENOMIC DNA]</scope>
    <source>
        <strain evidence="10 11">EGI FJ00035</strain>
    </source>
</reference>
<keyword evidence="7 9" id="KW-0472">Membrane</keyword>
<feature type="transmembrane region" description="Helical" evidence="9">
    <location>
        <begin position="64"/>
        <end position="85"/>
    </location>
</feature>
<evidence type="ECO:0000313" key="11">
    <source>
        <dbReference type="Proteomes" id="UP001320831"/>
    </source>
</evidence>
<keyword evidence="4 9" id="KW-0812">Transmembrane</keyword>